<dbReference type="AlphaFoldDB" id="A0A1I7V292"/>
<keyword evidence="1" id="KW-1185">Reference proteome</keyword>
<accession>A0A1I7V292</accession>
<reference evidence="2" key="1">
    <citation type="submission" date="2016-11" db="UniProtKB">
        <authorList>
            <consortium name="WormBaseParasite"/>
        </authorList>
    </citation>
    <scope>IDENTIFICATION</scope>
</reference>
<evidence type="ECO:0000313" key="1">
    <source>
        <dbReference type="Proteomes" id="UP000095282"/>
    </source>
</evidence>
<protein>
    <submittedName>
        <fullName evidence="2">Ubiquitin-like domain-containing protein</fullName>
    </submittedName>
</protein>
<proteinExistence type="predicted"/>
<dbReference type="WBParaSite" id="Csp11.Scaffold630.g21672.t1">
    <property type="protein sequence ID" value="Csp11.Scaffold630.g21672.t1"/>
    <property type="gene ID" value="Csp11.Scaffold630.g21672"/>
</dbReference>
<dbReference type="Proteomes" id="UP000095282">
    <property type="component" value="Unplaced"/>
</dbReference>
<dbReference type="InterPro" id="IPR029071">
    <property type="entry name" value="Ubiquitin-like_domsf"/>
</dbReference>
<sequence length="314" mass="35668">MSTFITIRLVGEPEDRLFERIEMDPNIHVKDLMTEVEVTTKIPPRFQVLKFRGEPLPTLEHPLRTIKFGEEIIVLGSFVLLDGTSLFYVKTLGAILGPETEIDFPSRPKFDMIEVFVYYTLKEIGIGPSEVFVIPDSTKSELVFLSTKLIEGFVTASGVTANDMLNESKSANQGKVIITPEIRKEMRQEMKLLSSLLCLTDLLGNPDNHGVIEHIPTEEEKLDGKFSRYELRIVDFGINLRMIDDEPSIFNSSTDVQSLIMYSKKWKLSESVEKAKESMENDPVLKNNKNGNVKTYNRYIKRLDAALEKIESGN</sequence>
<evidence type="ECO:0000313" key="2">
    <source>
        <dbReference type="WBParaSite" id="Csp11.Scaffold630.g21672.t1"/>
    </source>
</evidence>
<name>A0A1I7V292_9PELO</name>
<dbReference type="SUPFAM" id="SSF54236">
    <property type="entry name" value="Ubiquitin-like"/>
    <property type="match status" value="1"/>
</dbReference>
<organism evidence="1 2">
    <name type="scientific">Caenorhabditis tropicalis</name>
    <dbReference type="NCBI Taxonomy" id="1561998"/>
    <lineage>
        <taxon>Eukaryota</taxon>
        <taxon>Metazoa</taxon>
        <taxon>Ecdysozoa</taxon>
        <taxon>Nematoda</taxon>
        <taxon>Chromadorea</taxon>
        <taxon>Rhabditida</taxon>
        <taxon>Rhabditina</taxon>
        <taxon>Rhabditomorpha</taxon>
        <taxon>Rhabditoidea</taxon>
        <taxon>Rhabditidae</taxon>
        <taxon>Peloderinae</taxon>
        <taxon>Caenorhabditis</taxon>
    </lineage>
</organism>